<reference evidence="2" key="1">
    <citation type="submission" date="2023-10" db="EMBL/GenBank/DDBJ databases">
        <title>Genome assemblies of two species of porcelain crab, Petrolisthes cinctipes and Petrolisthes manimaculis (Anomura: Porcellanidae).</title>
        <authorList>
            <person name="Angst P."/>
        </authorList>
    </citation>
    <scope>NUCLEOTIDE SEQUENCE</scope>
    <source>
        <strain evidence="2">PB745_01</strain>
        <tissue evidence="2">Gill</tissue>
    </source>
</reference>
<name>A0AAE1GC92_PETCI</name>
<keyword evidence="3" id="KW-1185">Reference proteome</keyword>
<feature type="compositionally biased region" description="Acidic residues" evidence="1">
    <location>
        <begin position="133"/>
        <end position="144"/>
    </location>
</feature>
<organism evidence="2 3">
    <name type="scientific">Petrolisthes cinctipes</name>
    <name type="common">Flat porcelain crab</name>
    <dbReference type="NCBI Taxonomy" id="88211"/>
    <lineage>
        <taxon>Eukaryota</taxon>
        <taxon>Metazoa</taxon>
        <taxon>Ecdysozoa</taxon>
        <taxon>Arthropoda</taxon>
        <taxon>Crustacea</taxon>
        <taxon>Multicrustacea</taxon>
        <taxon>Malacostraca</taxon>
        <taxon>Eumalacostraca</taxon>
        <taxon>Eucarida</taxon>
        <taxon>Decapoda</taxon>
        <taxon>Pleocyemata</taxon>
        <taxon>Anomura</taxon>
        <taxon>Galatheoidea</taxon>
        <taxon>Porcellanidae</taxon>
        <taxon>Petrolisthes</taxon>
    </lineage>
</organism>
<evidence type="ECO:0000256" key="1">
    <source>
        <dbReference type="SAM" id="MobiDB-lite"/>
    </source>
</evidence>
<gene>
    <name evidence="2" type="ORF">Pcinc_005625</name>
</gene>
<feature type="region of interest" description="Disordered" evidence="1">
    <location>
        <begin position="27"/>
        <end position="155"/>
    </location>
</feature>
<feature type="compositionally biased region" description="Basic and acidic residues" evidence="1">
    <location>
        <begin position="145"/>
        <end position="155"/>
    </location>
</feature>
<sequence length="155" mass="17528">MCVLHGHSELEDACLHVRSVGEGLITSVGLGKGEGDEEEEEEAWVERGVRGGGAAVREVEKRGAGGAKRSKRRSSCERGREERSRRGSKEMEKGRRQDQERRRVKSAETEWNDGEKQKRLRAKTGAMEWKVEEMDERSGEEEENSEGKKWKGEEG</sequence>
<comment type="caution">
    <text evidence="2">The sequence shown here is derived from an EMBL/GenBank/DDBJ whole genome shotgun (WGS) entry which is preliminary data.</text>
</comment>
<dbReference type="AlphaFoldDB" id="A0AAE1GC92"/>
<feature type="compositionally biased region" description="Basic and acidic residues" evidence="1">
    <location>
        <begin position="74"/>
        <end position="117"/>
    </location>
</feature>
<proteinExistence type="predicted"/>
<dbReference type="EMBL" id="JAWQEG010000421">
    <property type="protein sequence ID" value="KAK3890428.1"/>
    <property type="molecule type" value="Genomic_DNA"/>
</dbReference>
<dbReference type="Proteomes" id="UP001286313">
    <property type="component" value="Unassembled WGS sequence"/>
</dbReference>
<protein>
    <submittedName>
        <fullName evidence="2">Uncharacterized protein</fullName>
    </submittedName>
</protein>
<evidence type="ECO:0000313" key="2">
    <source>
        <dbReference type="EMBL" id="KAK3890428.1"/>
    </source>
</evidence>
<evidence type="ECO:0000313" key="3">
    <source>
        <dbReference type="Proteomes" id="UP001286313"/>
    </source>
</evidence>
<accession>A0AAE1GC92</accession>